<dbReference type="EMBL" id="JAAGWF010000022">
    <property type="protein sequence ID" value="NEK59905.1"/>
    <property type="molecule type" value="Genomic_DNA"/>
</dbReference>
<keyword evidence="3" id="KW-1185">Reference proteome</keyword>
<gene>
    <name evidence="2" type="ORF">GCU56_18785</name>
</gene>
<dbReference type="Proteomes" id="UP000470246">
    <property type="component" value="Unassembled WGS sequence"/>
</dbReference>
<evidence type="ECO:0000313" key="2">
    <source>
        <dbReference type="EMBL" id="NEK59905.1"/>
    </source>
</evidence>
<dbReference type="RefSeq" id="WP_163483279.1">
    <property type="nucleotide sequence ID" value="NZ_JAAGWF010000022.1"/>
</dbReference>
<reference evidence="2 3" key="1">
    <citation type="submission" date="2020-02" db="EMBL/GenBank/DDBJ databases">
        <title>Geodermatophilus sabuli CPCC 205279 I12A-02694.</title>
        <authorList>
            <person name="Jiang Z."/>
        </authorList>
    </citation>
    <scope>NUCLEOTIDE SEQUENCE [LARGE SCALE GENOMIC DNA]</scope>
    <source>
        <strain evidence="2 3">I12A-02694</strain>
    </source>
</reference>
<dbReference type="AlphaFoldDB" id="A0A7K3W4T6"/>
<feature type="compositionally biased region" description="Low complexity" evidence="1">
    <location>
        <begin position="142"/>
        <end position="153"/>
    </location>
</feature>
<feature type="compositionally biased region" description="Basic and acidic residues" evidence="1">
    <location>
        <begin position="159"/>
        <end position="175"/>
    </location>
</feature>
<evidence type="ECO:0000313" key="3">
    <source>
        <dbReference type="Proteomes" id="UP000470246"/>
    </source>
</evidence>
<comment type="caution">
    <text evidence="2">The sequence shown here is derived from an EMBL/GenBank/DDBJ whole genome shotgun (WGS) entry which is preliminary data.</text>
</comment>
<proteinExistence type="predicted"/>
<feature type="compositionally biased region" description="Polar residues" evidence="1">
    <location>
        <begin position="223"/>
        <end position="233"/>
    </location>
</feature>
<feature type="region of interest" description="Disordered" evidence="1">
    <location>
        <begin position="117"/>
        <end position="255"/>
    </location>
</feature>
<protein>
    <submittedName>
        <fullName evidence="2">Uncharacterized protein</fullName>
    </submittedName>
</protein>
<evidence type="ECO:0000256" key="1">
    <source>
        <dbReference type="SAM" id="MobiDB-lite"/>
    </source>
</evidence>
<name>A0A7K3W4T6_9ACTN</name>
<feature type="compositionally biased region" description="Basic and acidic residues" evidence="1">
    <location>
        <begin position="213"/>
        <end position="222"/>
    </location>
</feature>
<organism evidence="2 3">
    <name type="scientific">Geodermatophilus sabuli</name>
    <dbReference type="NCBI Taxonomy" id="1564158"/>
    <lineage>
        <taxon>Bacteria</taxon>
        <taxon>Bacillati</taxon>
        <taxon>Actinomycetota</taxon>
        <taxon>Actinomycetes</taxon>
        <taxon>Geodermatophilales</taxon>
        <taxon>Geodermatophilaceae</taxon>
        <taxon>Geodermatophilus</taxon>
    </lineage>
</organism>
<sequence length="316" mass="34910">MSSKATMRVQVMWNVRDAVGLNRNEKFMLMTMESRGVYKRSNENGMKEMNMGVDLYRKTKSSLLDKNLLLVKKITDSPWHYKVNADVLATYVPPKVETGQDDEDHDGWLTADELRGSELATPGVPLEPAPCDGETNSPGSVEPTAAPSAEPTPKVTVKGTEKATGEGVLEGKRPDATASEPFQGNKHPESFTELINDVGSDADAPSRPSGLTEEEKVLRNDNLRQQTTINGTSRLAKEKLPAGRPPGDSAAERRAREALHWKGKMGAGYELTDEERERAIALILDSGWRRDLPAGREFDMRVSAAHKTVRVRELTW</sequence>
<accession>A0A7K3W4T6</accession>